<dbReference type="GO" id="GO:0016020">
    <property type="term" value="C:membrane"/>
    <property type="evidence" value="ECO:0007669"/>
    <property type="project" value="InterPro"/>
</dbReference>
<comment type="caution">
    <text evidence="3">The sequence shown here is derived from an EMBL/GenBank/DDBJ whole genome shotgun (WGS) entry which is preliminary data.</text>
</comment>
<dbReference type="HOGENOM" id="CLU_123235_3_1_9"/>
<feature type="domain" description="PTS EIIA type-4" evidence="2">
    <location>
        <begin position="1"/>
        <end position="106"/>
    </location>
</feature>
<dbReference type="EMBL" id="ACCJ01000015">
    <property type="protein sequence ID" value="EEG57658.1"/>
    <property type="molecule type" value="Genomic_DNA"/>
</dbReference>
<dbReference type="GO" id="GO:0009401">
    <property type="term" value="P:phosphoenolpyruvate-dependent sugar phosphotransferase system"/>
    <property type="evidence" value="ECO:0007669"/>
    <property type="project" value="InterPro"/>
</dbReference>
<organism evidence="3 4">
    <name type="scientific">[Clostridium] asparagiforme DSM 15981</name>
    <dbReference type="NCBI Taxonomy" id="518636"/>
    <lineage>
        <taxon>Bacteria</taxon>
        <taxon>Bacillati</taxon>
        <taxon>Bacillota</taxon>
        <taxon>Clostridia</taxon>
        <taxon>Lachnospirales</taxon>
        <taxon>Lachnospiraceae</taxon>
        <taxon>Enterocloster</taxon>
    </lineage>
</organism>
<dbReference type="PANTHER" id="PTHR33799:SF1">
    <property type="entry name" value="PTS SYSTEM MANNOSE-SPECIFIC EIIAB COMPONENT-RELATED"/>
    <property type="match status" value="1"/>
</dbReference>
<dbReference type="InterPro" id="IPR051471">
    <property type="entry name" value="Bacterial_PTS_sugar_comp"/>
</dbReference>
<dbReference type="PROSITE" id="PS51096">
    <property type="entry name" value="PTS_EIIA_TYPE_4"/>
    <property type="match status" value="1"/>
</dbReference>
<reference evidence="3 4" key="1">
    <citation type="submission" date="2009-01" db="EMBL/GenBank/DDBJ databases">
        <authorList>
            <person name="Fulton L."/>
            <person name="Clifton S."/>
            <person name="Fulton B."/>
            <person name="Xu J."/>
            <person name="Minx P."/>
            <person name="Pepin K.H."/>
            <person name="Johnson M."/>
            <person name="Bhonagiri V."/>
            <person name="Nash W.E."/>
            <person name="Mardis E.R."/>
            <person name="Wilson R.K."/>
        </authorList>
    </citation>
    <scope>NUCLEOTIDE SEQUENCE [LARGE SCALE GENOMIC DNA]</scope>
    <source>
        <strain evidence="3 4">DSM 15981</strain>
    </source>
</reference>
<gene>
    <name evidence="3" type="ORF">CLOSTASPAR_00240</name>
</gene>
<sequence>MKSSVEMVTGPQEHLSAVCAYTEETPDFKGYLETVIRDLKAEDELVIVTDVLGGSVNNEASQFKNLANVHVIAGMNLALVLSLVISTEPDTSRLIEESIHAAKEQMMYMNREHSGEEEDF</sequence>
<keyword evidence="1" id="KW-0808">Transferase</keyword>
<dbReference type="GO" id="GO:0016740">
    <property type="term" value="F:transferase activity"/>
    <property type="evidence" value="ECO:0007669"/>
    <property type="project" value="UniProtKB-KW"/>
</dbReference>
<dbReference type="Gene3D" id="3.40.50.510">
    <property type="entry name" value="Phosphotransferase system, mannose-type IIA component"/>
    <property type="match status" value="1"/>
</dbReference>
<protein>
    <submittedName>
        <fullName evidence="3">PTS system fructose IIA component</fullName>
    </submittedName>
</protein>
<accession>C0CTE2</accession>
<dbReference type="SUPFAM" id="SSF53062">
    <property type="entry name" value="PTS system fructose IIA component-like"/>
    <property type="match status" value="1"/>
</dbReference>
<dbReference type="Proteomes" id="UP000004756">
    <property type="component" value="Unassembled WGS sequence"/>
</dbReference>
<dbReference type="InterPro" id="IPR036662">
    <property type="entry name" value="PTS_EIIA_man-typ_sf"/>
</dbReference>
<evidence type="ECO:0000313" key="4">
    <source>
        <dbReference type="Proteomes" id="UP000004756"/>
    </source>
</evidence>
<keyword evidence="4" id="KW-1185">Reference proteome</keyword>
<evidence type="ECO:0000259" key="2">
    <source>
        <dbReference type="PROSITE" id="PS51096"/>
    </source>
</evidence>
<dbReference type="AlphaFoldDB" id="C0CTE2"/>
<dbReference type="Pfam" id="PF03610">
    <property type="entry name" value="EIIA-man"/>
    <property type="match status" value="1"/>
</dbReference>
<name>C0CTE2_9FIRM</name>
<proteinExistence type="predicted"/>
<reference evidence="3 4" key="2">
    <citation type="submission" date="2009-02" db="EMBL/GenBank/DDBJ databases">
        <title>Draft genome sequence of Clostridium asparagiforme (DSM 15981).</title>
        <authorList>
            <person name="Sudarsanam P."/>
            <person name="Ley R."/>
            <person name="Guruge J."/>
            <person name="Turnbaugh P.J."/>
            <person name="Mahowald M."/>
            <person name="Liep D."/>
            <person name="Gordon J."/>
        </authorList>
    </citation>
    <scope>NUCLEOTIDE SEQUENCE [LARGE SCALE GENOMIC DNA]</scope>
    <source>
        <strain evidence="3 4">DSM 15981</strain>
    </source>
</reference>
<dbReference type="PANTHER" id="PTHR33799">
    <property type="entry name" value="PTS PERMEASE-RELATED-RELATED"/>
    <property type="match status" value="1"/>
</dbReference>
<dbReference type="InterPro" id="IPR004701">
    <property type="entry name" value="PTS_EIIA_man-typ"/>
</dbReference>
<evidence type="ECO:0000256" key="1">
    <source>
        <dbReference type="ARBA" id="ARBA00022679"/>
    </source>
</evidence>
<evidence type="ECO:0000313" key="3">
    <source>
        <dbReference type="EMBL" id="EEG57658.1"/>
    </source>
</evidence>